<sequence length="307" mass="35078">MRFAHLNYPALSRMVLNKTAFGMEDICCTDSESETPKQCWTCKASKQKRMSYKNTLTRRAKEPYQKLMSDMCSVGVMTYNGYKCFQLVLDEATRYVWGFLMKAKEEVTSVVSSHVEWLLAQGCHIEVLSTDQGRELVNNKMKAFLKGKGIEFHWTNAYSPEENGLVERMNGIVLARVRCLLTTAHMPEDLWGEAFRFAVEVANISPSSALSGDTPYNRRFGERPNVDNLRVWGCIAHVFTPKVLRSNKLENPGKLGLFLGYPKNSEGYRILNLRTGSIQEKRSIEFDENWTVESSYVKHLLANNDTQ</sequence>
<dbReference type="STRING" id="4795.A0A225UEE7"/>
<organism evidence="2 3">
    <name type="scientific">Phytophthora megakarya</name>
    <dbReference type="NCBI Taxonomy" id="4795"/>
    <lineage>
        <taxon>Eukaryota</taxon>
        <taxon>Sar</taxon>
        <taxon>Stramenopiles</taxon>
        <taxon>Oomycota</taxon>
        <taxon>Peronosporomycetes</taxon>
        <taxon>Peronosporales</taxon>
        <taxon>Peronosporaceae</taxon>
        <taxon>Phytophthora</taxon>
    </lineage>
</organism>
<accession>A0A225UEE7</accession>
<dbReference type="EMBL" id="NBNE01020515">
    <property type="protein sequence ID" value="OWY91321.1"/>
    <property type="molecule type" value="Genomic_DNA"/>
</dbReference>
<protein>
    <submittedName>
        <fullName evidence="2">Integrase, catalytic core protein</fullName>
    </submittedName>
</protein>
<dbReference type="GO" id="GO:0003676">
    <property type="term" value="F:nucleic acid binding"/>
    <property type="evidence" value="ECO:0007669"/>
    <property type="project" value="InterPro"/>
</dbReference>
<dbReference type="PROSITE" id="PS50994">
    <property type="entry name" value="INTEGRASE"/>
    <property type="match status" value="1"/>
</dbReference>
<reference evidence="3" key="1">
    <citation type="submission" date="2017-03" db="EMBL/GenBank/DDBJ databases">
        <title>Phytopthora megakarya and P. palmivora, two closely related causual agents of cacao black pod achieved similar genome size and gene model numbers by different mechanisms.</title>
        <authorList>
            <person name="Ali S."/>
            <person name="Shao J."/>
            <person name="Larry D.J."/>
            <person name="Kronmiller B."/>
            <person name="Shen D."/>
            <person name="Strem M.D."/>
            <person name="Melnick R.L."/>
            <person name="Guiltinan M.J."/>
            <person name="Tyler B.M."/>
            <person name="Meinhardt L.W."/>
            <person name="Bailey B.A."/>
        </authorList>
    </citation>
    <scope>NUCLEOTIDE SEQUENCE [LARGE SCALE GENOMIC DNA]</scope>
    <source>
        <strain evidence="3">zdho120</strain>
    </source>
</reference>
<dbReference type="SUPFAM" id="SSF53098">
    <property type="entry name" value="Ribonuclease H-like"/>
    <property type="match status" value="1"/>
</dbReference>
<gene>
    <name evidence="2" type="ORF">PHMEG_00040142</name>
</gene>
<dbReference type="PANTHER" id="PTHR42648">
    <property type="entry name" value="TRANSPOSASE, PUTATIVE-RELATED"/>
    <property type="match status" value="1"/>
</dbReference>
<dbReference type="InterPro" id="IPR036397">
    <property type="entry name" value="RNaseH_sf"/>
</dbReference>
<dbReference type="InterPro" id="IPR012337">
    <property type="entry name" value="RNaseH-like_sf"/>
</dbReference>
<name>A0A225UEE7_9STRA</name>
<dbReference type="Gene3D" id="3.30.420.10">
    <property type="entry name" value="Ribonuclease H-like superfamily/Ribonuclease H"/>
    <property type="match status" value="1"/>
</dbReference>
<dbReference type="InterPro" id="IPR001584">
    <property type="entry name" value="Integrase_cat-core"/>
</dbReference>
<dbReference type="Pfam" id="PF25597">
    <property type="entry name" value="SH3_retrovirus"/>
    <property type="match status" value="1"/>
</dbReference>
<dbReference type="Proteomes" id="UP000198211">
    <property type="component" value="Unassembled WGS sequence"/>
</dbReference>
<feature type="domain" description="Integrase catalytic" evidence="1">
    <location>
        <begin position="59"/>
        <end position="223"/>
    </location>
</feature>
<dbReference type="InterPro" id="IPR039537">
    <property type="entry name" value="Retrotran_Ty1/copia-like"/>
</dbReference>
<comment type="caution">
    <text evidence="2">The sequence shown here is derived from an EMBL/GenBank/DDBJ whole genome shotgun (WGS) entry which is preliminary data.</text>
</comment>
<dbReference type="GO" id="GO:0015074">
    <property type="term" value="P:DNA integration"/>
    <property type="evidence" value="ECO:0007669"/>
    <property type="project" value="InterPro"/>
</dbReference>
<evidence type="ECO:0000259" key="1">
    <source>
        <dbReference type="PROSITE" id="PS50994"/>
    </source>
</evidence>
<proteinExistence type="predicted"/>
<dbReference type="InterPro" id="IPR057670">
    <property type="entry name" value="SH3_retrovirus"/>
</dbReference>
<dbReference type="PANTHER" id="PTHR42648:SF24">
    <property type="entry name" value="INTEGRASE CATALYTIC DOMAIN-CONTAINING PROTEIN"/>
    <property type="match status" value="1"/>
</dbReference>
<keyword evidence="3" id="KW-1185">Reference proteome</keyword>
<evidence type="ECO:0000313" key="3">
    <source>
        <dbReference type="Proteomes" id="UP000198211"/>
    </source>
</evidence>
<dbReference type="OrthoDB" id="113784at2759"/>
<dbReference type="Pfam" id="PF00665">
    <property type="entry name" value="rve"/>
    <property type="match status" value="1"/>
</dbReference>
<evidence type="ECO:0000313" key="2">
    <source>
        <dbReference type="EMBL" id="OWY91321.1"/>
    </source>
</evidence>
<dbReference type="AlphaFoldDB" id="A0A225UEE7"/>